<comment type="caution">
    <text evidence="2">The sequence shown here is derived from an EMBL/GenBank/DDBJ whole genome shotgun (WGS) entry which is preliminary data.</text>
</comment>
<dbReference type="Proteomes" id="UP001209878">
    <property type="component" value="Unassembled WGS sequence"/>
</dbReference>
<feature type="compositionally biased region" description="Polar residues" evidence="1">
    <location>
        <begin position="110"/>
        <end position="127"/>
    </location>
</feature>
<dbReference type="AlphaFoldDB" id="A0AAD9KH69"/>
<evidence type="ECO:0000313" key="3">
    <source>
        <dbReference type="Proteomes" id="UP001209878"/>
    </source>
</evidence>
<reference evidence="2" key="1">
    <citation type="journal article" date="2023" name="Mol. Biol. Evol.">
        <title>Third-Generation Sequencing Reveals the Adaptive Role of the Epigenome in Three Deep-Sea Polychaetes.</title>
        <authorList>
            <person name="Perez M."/>
            <person name="Aroh O."/>
            <person name="Sun Y."/>
            <person name="Lan Y."/>
            <person name="Juniper S.K."/>
            <person name="Young C.R."/>
            <person name="Angers B."/>
            <person name="Qian P.Y."/>
        </authorList>
    </citation>
    <scope>NUCLEOTIDE SEQUENCE</scope>
    <source>
        <strain evidence="2">R07B-5</strain>
    </source>
</reference>
<protein>
    <submittedName>
        <fullName evidence="2">Uncharacterized protein</fullName>
    </submittedName>
</protein>
<dbReference type="EMBL" id="JAODUO010001053">
    <property type="protein sequence ID" value="KAK2171558.1"/>
    <property type="molecule type" value="Genomic_DNA"/>
</dbReference>
<evidence type="ECO:0000313" key="2">
    <source>
        <dbReference type="EMBL" id="KAK2171558.1"/>
    </source>
</evidence>
<keyword evidence="3" id="KW-1185">Reference proteome</keyword>
<accession>A0AAD9KH69</accession>
<gene>
    <name evidence="2" type="ORF">NP493_1054g00077</name>
</gene>
<proteinExistence type="predicted"/>
<organism evidence="2 3">
    <name type="scientific">Ridgeia piscesae</name>
    <name type="common">Tubeworm</name>
    <dbReference type="NCBI Taxonomy" id="27915"/>
    <lineage>
        <taxon>Eukaryota</taxon>
        <taxon>Metazoa</taxon>
        <taxon>Spiralia</taxon>
        <taxon>Lophotrochozoa</taxon>
        <taxon>Annelida</taxon>
        <taxon>Polychaeta</taxon>
        <taxon>Sedentaria</taxon>
        <taxon>Canalipalpata</taxon>
        <taxon>Sabellida</taxon>
        <taxon>Siboglinidae</taxon>
        <taxon>Ridgeia</taxon>
    </lineage>
</organism>
<feature type="compositionally biased region" description="Basic residues" evidence="1">
    <location>
        <begin position="97"/>
        <end position="109"/>
    </location>
</feature>
<feature type="region of interest" description="Disordered" evidence="1">
    <location>
        <begin position="56"/>
        <end position="127"/>
    </location>
</feature>
<name>A0AAD9KH69_RIDPI</name>
<evidence type="ECO:0000256" key="1">
    <source>
        <dbReference type="SAM" id="MobiDB-lite"/>
    </source>
</evidence>
<sequence length="127" mass="14699">MAGVIMRRMRQISMTESDNVVDIVKQVMGATTDYRYSSTDSSLDLQVTPGPRRRLDKLKHVQSEPQLKKVAGQRKTLSDDDSEDNMSRCRSTQSLQQRRKLYRHHRRASRQNGTLHHIQATENDTQC</sequence>